<gene>
    <name evidence="2" type="ordered locus">Acid_0644</name>
</gene>
<dbReference type="EMBL" id="CP000473">
    <property type="protein sequence ID" value="ABJ81645.1"/>
    <property type="molecule type" value="Genomic_DNA"/>
</dbReference>
<evidence type="ECO:0000259" key="1">
    <source>
        <dbReference type="Pfam" id="PF01610"/>
    </source>
</evidence>
<dbReference type="STRING" id="234267.Acid_0644"/>
<dbReference type="eggNOG" id="COG3464">
    <property type="taxonomic scope" value="Bacteria"/>
</dbReference>
<evidence type="ECO:0000313" key="2">
    <source>
        <dbReference type="EMBL" id="ABJ81645.1"/>
    </source>
</evidence>
<sequence>MACESAAARQVARQFGLAAGTVRAIDKRYLERWAKNRRKPVLRQMGVDEIYLGKTQKFLTVVSNLETGEPVWFGQDRKRETLDEFFRTELSGMQRSRITAACVDMWEPFTSSILNWVPECRIVYDKFHVMQHASKAVDEVRRAEFFRKGSVMRGLVKGKRWLLFSRWVNLDSQKRQLLNELFRLNRRMMKAYLLKESLDRLWTYRYEGAALRYLHQWIDQLRWQRLEPFKKLAEMLLSHLEGILNYCRTPVRFGVVEAVNGNIKALLRRGRGYKDLRYLLLKAQRLASLKTEFVVMRKAA</sequence>
<dbReference type="Pfam" id="PF01610">
    <property type="entry name" value="DDE_Tnp_ISL3"/>
    <property type="match status" value="1"/>
</dbReference>
<feature type="domain" description="Transposase IS204/IS1001/IS1096/IS1165 DDE" evidence="1">
    <location>
        <begin position="45"/>
        <end position="281"/>
    </location>
</feature>
<dbReference type="HOGENOM" id="CLU_041900_0_2_0"/>
<dbReference type="PANTHER" id="PTHR33498">
    <property type="entry name" value="TRANSPOSASE FOR INSERTION SEQUENCE ELEMENT IS1557"/>
    <property type="match status" value="1"/>
</dbReference>
<organism evidence="2">
    <name type="scientific">Solibacter usitatus (strain Ellin6076)</name>
    <dbReference type="NCBI Taxonomy" id="234267"/>
    <lineage>
        <taxon>Bacteria</taxon>
        <taxon>Pseudomonadati</taxon>
        <taxon>Acidobacteriota</taxon>
        <taxon>Terriglobia</taxon>
        <taxon>Bryobacterales</taxon>
        <taxon>Solibacteraceae</taxon>
        <taxon>Candidatus Solibacter</taxon>
    </lineage>
</organism>
<dbReference type="NCBIfam" id="NF033550">
    <property type="entry name" value="transpos_ISL3"/>
    <property type="match status" value="1"/>
</dbReference>
<dbReference type="AlphaFoldDB" id="Q02BC1"/>
<protein>
    <submittedName>
        <fullName evidence="2">Transposase, IS204/IS1001/IS1096/IS1165 family protein</fullName>
    </submittedName>
</protein>
<dbReference type="InParanoid" id="Q02BC1"/>
<dbReference type="InterPro" id="IPR047951">
    <property type="entry name" value="Transpos_ISL3"/>
</dbReference>
<reference evidence="2" key="1">
    <citation type="submission" date="2006-10" db="EMBL/GenBank/DDBJ databases">
        <title>Complete sequence of Solibacter usitatus Ellin6076.</title>
        <authorList>
            <consortium name="US DOE Joint Genome Institute"/>
            <person name="Copeland A."/>
            <person name="Lucas S."/>
            <person name="Lapidus A."/>
            <person name="Barry K."/>
            <person name="Detter J.C."/>
            <person name="Glavina del Rio T."/>
            <person name="Hammon N."/>
            <person name="Israni S."/>
            <person name="Dalin E."/>
            <person name="Tice H."/>
            <person name="Pitluck S."/>
            <person name="Thompson L.S."/>
            <person name="Brettin T."/>
            <person name="Bruce D."/>
            <person name="Han C."/>
            <person name="Tapia R."/>
            <person name="Gilna P."/>
            <person name="Schmutz J."/>
            <person name="Larimer F."/>
            <person name="Land M."/>
            <person name="Hauser L."/>
            <person name="Kyrpides N."/>
            <person name="Mikhailova N."/>
            <person name="Janssen P.H."/>
            <person name="Kuske C.R."/>
            <person name="Richardson P."/>
        </authorList>
    </citation>
    <scope>NUCLEOTIDE SEQUENCE</scope>
    <source>
        <strain evidence="2">Ellin6076</strain>
    </source>
</reference>
<accession>Q02BC1</accession>
<dbReference type="PANTHER" id="PTHR33498:SF1">
    <property type="entry name" value="TRANSPOSASE FOR INSERTION SEQUENCE ELEMENT IS1557"/>
    <property type="match status" value="1"/>
</dbReference>
<dbReference type="KEGG" id="sus:Acid_0644"/>
<proteinExistence type="predicted"/>
<name>Q02BC1_SOLUE</name>
<dbReference type="InterPro" id="IPR002560">
    <property type="entry name" value="Transposase_DDE"/>
</dbReference>